<accession>A0ABT5N8N7</accession>
<evidence type="ECO:0000313" key="2">
    <source>
        <dbReference type="Proteomes" id="UP001148189"/>
    </source>
</evidence>
<protein>
    <submittedName>
        <fullName evidence="1">Uncharacterized protein</fullName>
    </submittedName>
</protein>
<organism evidence="1 2">
    <name type="scientific">Pseudomonas shahriarae</name>
    <dbReference type="NCBI Taxonomy" id="2745512"/>
    <lineage>
        <taxon>Bacteria</taxon>
        <taxon>Pseudomonadati</taxon>
        <taxon>Pseudomonadota</taxon>
        <taxon>Gammaproteobacteria</taxon>
        <taxon>Pseudomonadales</taxon>
        <taxon>Pseudomonadaceae</taxon>
        <taxon>Pseudomonas</taxon>
    </lineage>
</organism>
<sequence length="94" mass="10545">MVTDLELDDLGSPRTFEMSGKLCEEPTHGRASTLQAKDDSAVFIARWVVWSSEWWSDDGKLIQHQKTPCQTLLAIRSSKHNDWARSAGMVNGVI</sequence>
<keyword evidence="2" id="KW-1185">Reference proteome</keyword>
<comment type="caution">
    <text evidence="1">The sequence shown here is derived from an EMBL/GenBank/DDBJ whole genome shotgun (WGS) entry which is preliminary data.</text>
</comment>
<reference evidence="1" key="1">
    <citation type="submission" date="2022-05" db="EMBL/GenBank/DDBJ databases">
        <title>Novel Pseudomonas spp. Isolated from a Rainbow Trout Aquaculture Facility.</title>
        <authorList>
            <person name="Testerman T."/>
            <person name="Graf J."/>
        </authorList>
    </citation>
    <scope>NUCLEOTIDE SEQUENCE</scope>
    <source>
        <strain evidence="1">ID1050</strain>
    </source>
</reference>
<name>A0ABT5N8N7_9PSED</name>
<evidence type="ECO:0000313" key="1">
    <source>
        <dbReference type="EMBL" id="MDD0984192.1"/>
    </source>
</evidence>
<dbReference type="Proteomes" id="UP001148189">
    <property type="component" value="Unassembled WGS sequence"/>
</dbReference>
<gene>
    <name evidence="1" type="ORF">M5G21_04390</name>
</gene>
<dbReference type="RefSeq" id="WP_032903633.1">
    <property type="nucleotide sequence ID" value="NZ_JAMDGV010000031.1"/>
</dbReference>
<proteinExistence type="predicted"/>
<dbReference type="EMBL" id="JAMDHD010000005">
    <property type="protein sequence ID" value="MDD0984192.1"/>
    <property type="molecule type" value="Genomic_DNA"/>
</dbReference>